<reference evidence="3" key="1">
    <citation type="submission" date="2022-04" db="EMBL/GenBank/DDBJ databases">
        <title>A functionally conserved STORR gene fusion in Papaver species that diverged 16.8 million years ago.</title>
        <authorList>
            <person name="Catania T."/>
        </authorList>
    </citation>
    <scope>NUCLEOTIDE SEQUENCE</scope>
    <source>
        <strain evidence="3">S-188037</strain>
    </source>
</reference>
<dbReference type="SMART" id="SM00285">
    <property type="entry name" value="PBD"/>
    <property type="match status" value="1"/>
</dbReference>
<feature type="compositionally biased region" description="Basic residues" evidence="1">
    <location>
        <begin position="212"/>
        <end position="223"/>
    </location>
</feature>
<comment type="caution">
    <text evidence="3">The sequence shown here is derived from an EMBL/GenBank/DDBJ whole genome shotgun (WGS) entry which is preliminary data.</text>
</comment>
<dbReference type="PROSITE" id="PS50108">
    <property type="entry name" value="CRIB"/>
    <property type="match status" value="1"/>
</dbReference>
<protein>
    <recommendedName>
        <fullName evidence="2">CRIB domain-containing protein</fullName>
    </recommendedName>
</protein>
<gene>
    <name evidence="3" type="ORF">MKW98_024016</name>
</gene>
<evidence type="ECO:0000313" key="3">
    <source>
        <dbReference type="EMBL" id="KAI3928415.1"/>
    </source>
</evidence>
<name>A0AAD4XL84_9MAGN</name>
<evidence type="ECO:0000259" key="2">
    <source>
        <dbReference type="PROSITE" id="PS50108"/>
    </source>
</evidence>
<dbReference type="AlphaFoldDB" id="A0AAD4XL84"/>
<feature type="region of interest" description="Disordered" evidence="1">
    <location>
        <begin position="195"/>
        <end position="263"/>
    </location>
</feature>
<dbReference type="InterPro" id="IPR000095">
    <property type="entry name" value="CRIB_dom"/>
</dbReference>
<dbReference type="InterPro" id="IPR036936">
    <property type="entry name" value="CRIB_dom_sf"/>
</dbReference>
<dbReference type="Proteomes" id="UP001202328">
    <property type="component" value="Unassembled WGS sequence"/>
</dbReference>
<evidence type="ECO:0000256" key="1">
    <source>
        <dbReference type="SAM" id="MobiDB-lite"/>
    </source>
</evidence>
<accession>A0AAD4XL84</accession>
<dbReference type="PANTHER" id="PTHR46325">
    <property type="entry name" value="CRIB DOMAIN-CONTAINING PROTEIN RIC8"/>
    <property type="match status" value="1"/>
</dbReference>
<sequence length="263" mass="29590">MVCYMSYLYDWGRRESKSSFPVIDGHCIHDTYPLVYQEKKKTDASFCGRTILFDGFNICVIFQDDSAWGLVRKLTQLVFFEKKKILCEQEVFSAMSNNGHKMKGLCKSFKFISQIFVVTKDREMEIGFPTDVKHVAHIGWDNQSTNAPSWMNEFRTASEFSNTSLSLGDAKDINRVSGTTWGSQDFEQSMMQPAFTRDSSVPTPIDIPKAPSSKKQKKVKKNKLSSTNSPRSSSNSPSARSSSSSSRLASKTRSATLMATVQM</sequence>
<dbReference type="EMBL" id="JAJJMB010007708">
    <property type="protein sequence ID" value="KAI3928415.1"/>
    <property type="molecule type" value="Genomic_DNA"/>
</dbReference>
<feature type="domain" description="CRIB" evidence="2">
    <location>
        <begin position="126"/>
        <end position="139"/>
    </location>
</feature>
<proteinExistence type="predicted"/>
<dbReference type="PANTHER" id="PTHR46325:SF20">
    <property type="entry name" value="CRIB DOMAIN-CONTAINING PROTEIN RIC10"/>
    <property type="match status" value="1"/>
</dbReference>
<feature type="compositionally biased region" description="Low complexity" evidence="1">
    <location>
        <begin position="224"/>
        <end position="254"/>
    </location>
</feature>
<dbReference type="Pfam" id="PF00786">
    <property type="entry name" value="PBD"/>
    <property type="match status" value="1"/>
</dbReference>
<keyword evidence="4" id="KW-1185">Reference proteome</keyword>
<dbReference type="Gene3D" id="3.90.810.10">
    <property type="entry name" value="CRIB domain"/>
    <property type="match status" value="1"/>
</dbReference>
<organism evidence="3 4">
    <name type="scientific">Papaver atlanticum</name>
    <dbReference type="NCBI Taxonomy" id="357466"/>
    <lineage>
        <taxon>Eukaryota</taxon>
        <taxon>Viridiplantae</taxon>
        <taxon>Streptophyta</taxon>
        <taxon>Embryophyta</taxon>
        <taxon>Tracheophyta</taxon>
        <taxon>Spermatophyta</taxon>
        <taxon>Magnoliopsida</taxon>
        <taxon>Ranunculales</taxon>
        <taxon>Papaveraceae</taxon>
        <taxon>Papaveroideae</taxon>
        <taxon>Papaver</taxon>
    </lineage>
</organism>
<dbReference type="CDD" id="cd00132">
    <property type="entry name" value="CRIB"/>
    <property type="match status" value="1"/>
</dbReference>
<evidence type="ECO:0000313" key="4">
    <source>
        <dbReference type="Proteomes" id="UP001202328"/>
    </source>
</evidence>